<gene>
    <name evidence="3" type="ORF">ACFQ11_26340</name>
</gene>
<keyword evidence="1" id="KW-0472">Membrane</keyword>
<comment type="caution">
    <text evidence="3">The sequence shown here is derived from an EMBL/GenBank/DDBJ whole genome shotgun (WGS) entry which is preliminary data.</text>
</comment>
<proteinExistence type="predicted"/>
<accession>A0ABW3EU43</accession>
<organism evidence="3 4">
    <name type="scientific">Actinomadura sediminis</name>
    <dbReference type="NCBI Taxonomy" id="1038904"/>
    <lineage>
        <taxon>Bacteria</taxon>
        <taxon>Bacillati</taxon>
        <taxon>Actinomycetota</taxon>
        <taxon>Actinomycetes</taxon>
        <taxon>Streptosporangiales</taxon>
        <taxon>Thermomonosporaceae</taxon>
        <taxon>Actinomadura</taxon>
    </lineage>
</organism>
<feature type="transmembrane region" description="Helical" evidence="1">
    <location>
        <begin position="205"/>
        <end position="223"/>
    </location>
</feature>
<keyword evidence="1" id="KW-0812">Transmembrane</keyword>
<evidence type="ECO:0000256" key="1">
    <source>
        <dbReference type="SAM" id="Phobius"/>
    </source>
</evidence>
<evidence type="ECO:0000313" key="3">
    <source>
        <dbReference type="EMBL" id="MFD0903934.1"/>
    </source>
</evidence>
<name>A0ABW3EU43_9ACTN</name>
<dbReference type="EMBL" id="JBHTJA010000068">
    <property type="protein sequence ID" value="MFD0903934.1"/>
    <property type="molecule type" value="Genomic_DNA"/>
</dbReference>
<evidence type="ECO:0008006" key="5">
    <source>
        <dbReference type="Google" id="ProtNLM"/>
    </source>
</evidence>
<keyword evidence="1" id="KW-1133">Transmembrane helix</keyword>
<keyword evidence="2" id="KW-0732">Signal</keyword>
<feature type="signal peptide" evidence="2">
    <location>
        <begin position="1"/>
        <end position="23"/>
    </location>
</feature>
<evidence type="ECO:0000256" key="2">
    <source>
        <dbReference type="SAM" id="SignalP"/>
    </source>
</evidence>
<reference evidence="4" key="1">
    <citation type="journal article" date="2019" name="Int. J. Syst. Evol. Microbiol.">
        <title>The Global Catalogue of Microorganisms (GCM) 10K type strain sequencing project: providing services to taxonomists for standard genome sequencing and annotation.</title>
        <authorList>
            <consortium name="The Broad Institute Genomics Platform"/>
            <consortium name="The Broad Institute Genome Sequencing Center for Infectious Disease"/>
            <person name="Wu L."/>
            <person name="Ma J."/>
        </authorList>
    </citation>
    <scope>NUCLEOTIDE SEQUENCE [LARGE SCALE GENOMIC DNA]</scope>
    <source>
        <strain evidence="4">JCM 31202</strain>
    </source>
</reference>
<evidence type="ECO:0000313" key="4">
    <source>
        <dbReference type="Proteomes" id="UP001596972"/>
    </source>
</evidence>
<protein>
    <recommendedName>
        <fullName evidence="5">TPM domain-containing protein</fullName>
    </recommendedName>
</protein>
<dbReference type="Proteomes" id="UP001596972">
    <property type="component" value="Unassembled WGS sequence"/>
</dbReference>
<keyword evidence="4" id="KW-1185">Reference proteome</keyword>
<dbReference type="RefSeq" id="WP_378303261.1">
    <property type="nucleotide sequence ID" value="NZ_JBHTJA010000068.1"/>
</dbReference>
<feature type="chain" id="PRO_5046518660" description="TPM domain-containing protein" evidence="2">
    <location>
        <begin position="24"/>
        <end position="233"/>
    </location>
</feature>
<sequence>MVRVPFMLMAAVLLVLTTPAAVRADPAGSASADGLRADRIARALRENPVYVTDHMLRAVTPDTGARIARALDRLDVPYHVALLPSSLETYLDQEKFAALLYDRLGRPGLYLVLDDDNGSAQMFGGGHSVPAEDAWRSAGSRLPSDAGPVAMVETFVRVIEDGTAGEYLPADRRPKSRARIELDRRARQEAAAADAERTARIGGTALGALATIGLLTGVGLARARSRGKRGGNR</sequence>